<dbReference type="Pfam" id="PF00535">
    <property type="entry name" value="Glycos_transf_2"/>
    <property type="match status" value="2"/>
</dbReference>
<evidence type="ECO:0000313" key="3">
    <source>
        <dbReference type="EMBL" id="GGH70849.1"/>
    </source>
</evidence>
<dbReference type="SUPFAM" id="SSF48452">
    <property type="entry name" value="TPR-like"/>
    <property type="match status" value="1"/>
</dbReference>
<evidence type="ECO:0000259" key="2">
    <source>
        <dbReference type="Pfam" id="PF00535"/>
    </source>
</evidence>
<feature type="domain" description="Glycosyltransferase 2-like" evidence="2">
    <location>
        <begin position="6"/>
        <end position="87"/>
    </location>
</feature>
<organism evidence="3 4">
    <name type="scientific">Paenibacillus silvae</name>
    <dbReference type="NCBI Taxonomy" id="1325358"/>
    <lineage>
        <taxon>Bacteria</taxon>
        <taxon>Bacillati</taxon>
        <taxon>Bacillota</taxon>
        <taxon>Bacilli</taxon>
        <taxon>Bacillales</taxon>
        <taxon>Paenibacillaceae</taxon>
        <taxon>Paenibacillus</taxon>
    </lineage>
</organism>
<dbReference type="InterPro" id="IPR001173">
    <property type="entry name" value="Glyco_trans_2-like"/>
</dbReference>
<accession>A0ABQ1ZM68</accession>
<comment type="caution">
    <text evidence="3">The sequence shown here is derived from an EMBL/GenBank/DDBJ whole genome shotgun (WGS) entry which is preliminary data.</text>
</comment>
<dbReference type="InterPro" id="IPR019734">
    <property type="entry name" value="TPR_rpt"/>
</dbReference>
<protein>
    <recommendedName>
        <fullName evidence="2">Glycosyltransferase 2-like domain-containing protein</fullName>
    </recommendedName>
</protein>
<dbReference type="Gene3D" id="3.90.550.10">
    <property type="entry name" value="Spore Coat Polysaccharide Biosynthesis Protein SpsA, Chain A"/>
    <property type="match status" value="2"/>
</dbReference>
<dbReference type="PANTHER" id="PTHR43685:SF2">
    <property type="entry name" value="GLYCOSYLTRANSFERASE 2-LIKE DOMAIN-CONTAINING PROTEIN"/>
    <property type="match status" value="1"/>
</dbReference>
<dbReference type="RefSeq" id="WP_188594740.1">
    <property type="nucleotide sequence ID" value="NZ_BMFU01000017.1"/>
</dbReference>
<gene>
    <name evidence="3" type="ORF">GCM10008014_55700</name>
</gene>
<dbReference type="SUPFAM" id="SSF53448">
    <property type="entry name" value="Nucleotide-diphospho-sugar transferases"/>
    <property type="match status" value="2"/>
</dbReference>
<evidence type="ECO:0000256" key="1">
    <source>
        <dbReference type="PROSITE-ProRule" id="PRU00339"/>
    </source>
</evidence>
<keyword evidence="4" id="KW-1185">Reference proteome</keyword>
<dbReference type="Proteomes" id="UP000652153">
    <property type="component" value="Unassembled WGS sequence"/>
</dbReference>
<evidence type="ECO:0000313" key="4">
    <source>
        <dbReference type="Proteomes" id="UP000652153"/>
    </source>
</evidence>
<keyword evidence="1" id="KW-0802">TPR repeat</keyword>
<feature type="domain" description="Glycosyltransferase 2-like" evidence="2">
    <location>
        <begin position="753"/>
        <end position="904"/>
    </location>
</feature>
<reference evidence="4" key="1">
    <citation type="journal article" date="2019" name="Int. J. Syst. Evol. Microbiol.">
        <title>The Global Catalogue of Microorganisms (GCM) 10K type strain sequencing project: providing services to taxonomists for standard genome sequencing and annotation.</title>
        <authorList>
            <consortium name="The Broad Institute Genomics Platform"/>
            <consortium name="The Broad Institute Genome Sequencing Center for Infectious Disease"/>
            <person name="Wu L."/>
            <person name="Ma J."/>
        </authorList>
    </citation>
    <scope>NUCLEOTIDE SEQUENCE [LARGE SCALE GENOMIC DNA]</scope>
    <source>
        <strain evidence="4">CGMCC 1.12770</strain>
    </source>
</reference>
<dbReference type="SMART" id="SM00028">
    <property type="entry name" value="TPR"/>
    <property type="match status" value="2"/>
</dbReference>
<dbReference type="InterPro" id="IPR029044">
    <property type="entry name" value="Nucleotide-diphossugar_trans"/>
</dbReference>
<sequence>MFISGCILTKNNEDTIGLAIRSLKNHVDRIIVVDTGSKDSTILIASELGAEIHTFSWCNDFSRARNYCLKLVSNDQWVLWLDSDEEFIWSNPTPFKDWVKGKFKKHTDVLLLEIRHSQVREQKKVMAMTHAERMFSPISYQYKGKVHESIVYALSDGCEKSIQECQYAWINHSGYSSEFQEEKHQRNMSLLVNELTENPSNPLTFRYIANEAYNFGDYSESLNYATMALEAIPLSRTYSRAQAYFYSIMSNVHLSNIDEAHKVIQICNAELPHYSDPYCIAGELCFGNSHWEDALKWYDAWFDSLKQERGIFPDYFISIREEIYNRRQYSNKKHNGSISMKDVKKMSLAILITFPELESDWEELIFHIKEKLTGIDYSIGVYCDNNIQIDQQIKSLWKEYKIYTFYNMDWKKTVSRFVKQKNTHYLWKWEANERLSSDFSLDSIIYHINNNRNEININRFSDRIGCSWKERRIWDVRHTEYHDFQDDCSYSCNRHEGYHENMIVMEKPLMIPKELQKKYDIRIQSQPSFMKILINFGMQRYEEVIKEPVLSSDDFWMSAQFFKALSFICIEKIEDAANIVYEMISNENDDNDNVFDFVYLHSKLAQNVTVNEMKKESIELLNELLEENPIIETNYLKIFETHWWAQIGELYWQIGDVDQAVKSFRESLEVSSFKNIEAAYRLVEIIHMQYKEEGVDRIVRNVLSIFQDSPNGKSILSLMFDHLNLQEWALLFKSEDIKTNPNDNAIEEDNLVSIILPVYNDTKYLIESIRSILSQSYVNLELIIVDDGSTVDIKKYTDRFKYDSRVKYHRIKSNVGIPNALNYGIAQATGSIMTWTSADNFANSRWIEKMVLSLVSDPNAVAVYSSFYHVDEDGIVTGLRKDPFYKLNGLQNSGPSFFWRTNILRKSGGFDESLFGIEDRDFVIRVAMQGKIIYYSEPLYYYRIHNQSLSSQIESGSYGGWNELHDKLKRKWLYLSFV</sequence>
<proteinExistence type="predicted"/>
<dbReference type="Gene3D" id="1.25.40.10">
    <property type="entry name" value="Tetratricopeptide repeat domain"/>
    <property type="match status" value="1"/>
</dbReference>
<name>A0ABQ1ZM68_9BACL</name>
<dbReference type="InterPro" id="IPR050834">
    <property type="entry name" value="Glycosyltransf_2"/>
</dbReference>
<feature type="repeat" description="TPR" evidence="1">
    <location>
        <begin position="641"/>
        <end position="674"/>
    </location>
</feature>
<dbReference type="EMBL" id="BMFU01000017">
    <property type="protein sequence ID" value="GGH70849.1"/>
    <property type="molecule type" value="Genomic_DNA"/>
</dbReference>
<dbReference type="PROSITE" id="PS50005">
    <property type="entry name" value="TPR"/>
    <property type="match status" value="1"/>
</dbReference>
<dbReference type="InterPro" id="IPR011990">
    <property type="entry name" value="TPR-like_helical_dom_sf"/>
</dbReference>
<dbReference type="PANTHER" id="PTHR43685">
    <property type="entry name" value="GLYCOSYLTRANSFERASE"/>
    <property type="match status" value="1"/>
</dbReference>